<evidence type="ECO:0000256" key="1">
    <source>
        <dbReference type="SAM" id="MobiDB-lite"/>
    </source>
</evidence>
<name>A0ABR3V5U1_HUMIN</name>
<gene>
    <name evidence="2" type="ORF">VTJ49DRAFT_4216</name>
</gene>
<protein>
    <recommendedName>
        <fullName evidence="4">C2H2-type domain-containing protein</fullName>
    </recommendedName>
</protein>
<organism evidence="2 3">
    <name type="scientific">Humicola insolens</name>
    <name type="common">Soft-rot fungus</name>
    <dbReference type="NCBI Taxonomy" id="85995"/>
    <lineage>
        <taxon>Eukaryota</taxon>
        <taxon>Fungi</taxon>
        <taxon>Dikarya</taxon>
        <taxon>Ascomycota</taxon>
        <taxon>Pezizomycotina</taxon>
        <taxon>Sordariomycetes</taxon>
        <taxon>Sordariomycetidae</taxon>
        <taxon>Sordariales</taxon>
        <taxon>Chaetomiaceae</taxon>
        <taxon>Mycothermus</taxon>
    </lineage>
</organism>
<feature type="compositionally biased region" description="Pro residues" evidence="1">
    <location>
        <begin position="36"/>
        <end position="51"/>
    </location>
</feature>
<keyword evidence="3" id="KW-1185">Reference proteome</keyword>
<evidence type="ECO:0000313" key="3">
    <source>
        <dbReference type="Proteomes" id="UP001583172"/>
    </source>
</evidence>
<proteinExistence type="predicted"/>
<reference evidence="2 3" key="1">
    <citation type="journal article" date="2024" name="Commun. Biol.">
        <title>Comparative genomic analysis of thermophilic fungi reveals convergent evolutionary adaptations and gene losses.</title>
        <authorList>
            <person name="Steindorff A.S."/>
            <person name="Aguilar-Pontes M.V."/>
            <person name="Robinson A.J."/>
            <person name="Andreopoulos B."/>
            <person name="LaButti K."/>
            <person name="Kuo A."/>
            <person name="Mondo S."/>
            <person name="Riley R."/>
            <person name="Otillar R."/>
            <person name="Haridas S."/>
            <person name="Lipzen A."/>
            <person name="Grimwood J."/>
            <person name="Schmutz J."/>
            <person name="Clum A."/>
            <person name="Reid I.D."/>
            <person name="Moisan M.C."/>
            <person name="Butler G."/>
            <person name="Nguyen T.T.M."/>
            <person name="Dewar K."/>
            <person name="Conant G."/>
            <person name="Drula E."/>
            <person name="Henrissat B."/>
            <person name="Hansel C."/>
            <person name="Singer S."/>
            <person name="Hutchinson M.I."/>
            <person name="de Vries R.P."/>
            <person name="Natvig D.O."/>
            <person name="Powell A.J."/>
            <person name="Tsang A."/>
            <person name="Grigoriev I.V."/>
        </authorList>
    </citation>
    <scope>NUCLEOTIDE SEQUENCE [LARGE SCALE GENOMIC DNA]</scope>
    <source>
        <strain evidence="2 3">CBS 620.91</strain>
    </source>
</reference>
<evidence type="ECO:0008006" key="4">
    <source>
        <dbReference type="Google" id="ProtNLM"/>
    </source>
</evidence>
<evidence type="ECO:0000313" key="2">
    <source>
        <dbReference type="EMBL" id="KAL1837132.1"/>
    </source>
</evidence>
<sequence length="160" mass="18240">MTTQTFWELEALWVTPRVPDPETDDWLWSDEGGPPAAVPAPIPAPEAPAPGPAIDLDQFRGKNAVWTHRAAFRTILREKYKRLCEAMTREARASSLRKSQAETLYAGIPDAYINWWAKEGSNVCRVRGCLSFGKGYLQRQNLRQHCQTKEHRVRLNSYLS</sequence>
<dbReference type="EMBL" id="JAZGSY010000325">
    <property type="protein sequence ID" value="KAL1837132.1"/>
    <property type="molecule type" value="Genomic_DNA"/>
</dbReference>
<accession>A0ABR3V5U1</accession>
<comment type="caution">
    <text evidence="2">The sequence shown here is derived from an EMBL/GenBank/DDBJ whole genome shotgun (WGS) entry which is preliminary data.</text>
</comment>
<feature type="region of interest" description="Disordered" evidence="1">
    <location>
        <begin position="23"/>
        <end position="53"/>
    </location>
</feature>
<dbReference type="Proteomes" id="UP001583172">
    <property type="component" value="Unassembled WGS sequence"/>
</dbReference>